<dbReference type="SUPFAM" id="SSF52309">
    <property type="entry name" value="N-(deoxy)ribosyltransferase-like"/>
    <property type="match status" value="1"/>
</dbReference>
<protein>
    <submittedName>
        <fullName evidence="1">Nucleoside 2-deoxyribosyltransferase</fullName>
    </submittedName>
</protein>
<dbReference type="EMBL" id="JAGIOC010000001">
    <property type="protein sequence ID" value="MBP2407995.1"/>
    <property type="molecule type" value="Genomic_DNA"/>
</dbReference>
<reference evidence="1 2" key="1">
    <citation type="submission" date="2021-03" db="EMBL/GenBank/DDBJ databases">
        <title>Sequencing the genomes of 1000 actinobacteria strains.</title>
        <authorList>
            <person name="Klenk H.-P."/>
        </authorList>
    </citation>
    <scope>NUCLEOTIDE SEQUENCE [LARGE SCALE GENOMIC DNA]</scope>
    <source>
        <strain evidence="1 2">DSM 14564</strain>
    </source>
</reference>
<name>A0ABS4YGS2_9MICO</name>
<comment type="caution">
    <text evidence="1">The sequence shown here is derived from an EMBL/GenBank/DDBJ whole genome shotgun (WGS) entry which is preliminary data.</text>
</comment>
<evidence type="ECO:0000313" key="2">
    <source>
        <dbReference type="Proteomes" id="UP000698222"/>
    </source>
</evidence>
<evidence type="ECO:0000313" key="1">
    <source>
        <dbReference type="EMBL" id="MBP2407995.1"/>
    </source>
</evidence>
<dbReference type="Gene3D" id="3.40.50.450">
    <property type="match status" value="1"/>
</dbReference>
<organism evidence="1 2">
    <name type="scientific">Brachybacterium fresconis</name>
    <dbReference type="NCBI Taxonomy" id="173363"/>
    <lineage>
        <taxon>Bacteria</taxon>
        <taxon>Bacillati</taxon>
        <taxon>Actinomycetota</taxon>
        <taxon>Actinomycetes</taxon>
        <taxon>Micrococcales</taxon>
        <taxon>Dermabacteraceae</taxon>
        <taxon>Brachybacterium</taxon>
    </lineage>
</organism>
<gene>
    <name evidence="1" type="ORF">JOF44_000898</name>
</gene>
<accession>A0ABS4YGS2</accession>
<proteinExistence type="predicted"/>
<keyword evidence="2" id="KW-1185">Reference proteome</keyword>
<dbReference type="Proteomes" id="UP000698222">
    <property type="component" value="Unassembled WGS sequence"/>
</dbReference>
<sequence length="158" mass="17352">MTMTRKMFLAGPFKALVDADTHVMGDAAIDKYTSIIDFFETQGWDVHCAHRREHWGREFMEPSECTRIDYTEIAACDVFVAFPGAPASPGTHIEIGWASAWNKPIVLLLDEGAEYAFLVRGLSAVADVQMITIDPEQPTGPRILTAIEHAQAGAVSEA</sequence>